<evidence type="ECO:0000256" key="2">
    <source>
        <dbReference type="ARBA" id="ARBA00006454"/>
    </source>
</evidence>
<dbReference type="InterPro" id="IPR006563">
    <property type="entry name" value="POX_dom"/>
</dbReference>
<keyword evidence="3" id="KW-0805">Transcription regulation</keyword>
<evidence type="ECO:0000256" key="1">
    <source>
        <dbReference type="ARBA" id="ARBA00004123"/>
    </source>
</evidence>
<feature type="domain" description="Homeobox" evidence="10">
    <location>
        <begin position="281"/>
        <end position="344"/>
    </location>
</feature>
<evidence type="ECO:0000313" key="12">
    <source>
        <dbReference type="Proteomes" id="UP000479710"/>
    </source>
</evidence>
<proteinExistence type="inferred from homology"/>
<accession>A0A6G1DDY4</accession>
<feature type="region of interest" description="Disordered" evidence="9">
    <location>
        <begin position="237"/>
        <end position="263"/>
    </location>
</feature>
<dbReference type="EMBL" id="SPHZ02000006">
    <property type="protein sequence ID" value="KAF0909933.1"/>
    <property type="molecule type" value="Genomic_DNA"/>
</dbReference>
<dbReference type="Proteomes" id="UP000479710">
    <property type="component" value="Unassembled WGS sequence"/>
</dbReference>
<dbReference type="InterPro" id="IPR009057">
    <property type="entry name" value="Homeodomain-like_sf"/>
</dbReference>
<dbReference type="Gene3D" id="1.10.10.60">
    <property type="entry name" value="Homeodomain-like"/>
    <property type="match status" value="1"/>
</dbReference>
<dbReference type="Pfam" id="PF07526">
    <property type="entry name" value="POX"/>
    <property type="match status" value="1"/>
</dbReference>
<gene>
    <name evidence="11" type="ORF">E2562_001190</name>
</gene>
<evidence type="ECO:0000256" key="9">
    <source>
        <dbReference type="SAM" id="MobiDB-lite"/>
    </source>
</evidence>
<dbReference type="PANTHER" id="PTHR11850">
    <property type="entry name" value="HOMEOBOX PROTEIN TRANSCRIPTION FACTORS"/>
    <property type="match status" value="1"/>
</dbReference>
<feature type="compositionally biased region" description="Acidic residues" evidence="9">
    <location>
        <begin position="241"/>
        <end position="263"/>
    </location>
</feature>
<dbReference type="InterPro" id="IPR008422">
    <property type="entry name" value="KN_HD"/>
</dbReference>
<dbReference type="AlphaFoldDB" id="A0A6G1DDY4"/>
<dbReference type="SUPFAM" id="SSF46689">
    <property type="entry name" value="Homeodomain-like"/>
    <property type="match status" value="1"/>
</dbReference>
<sequence>MVASKQLHSQLCGGHCHLHHRPAPARHGEDIAAGAESHRSDGSSCGGAGPLVVLTLGSGAAAEDDGSRSGCCCCSCASAGAAPATMVSALRGSRYLLPAQELLREAVSMGEVDSAAASARGGDDEAMGEAGDRAQAEASFPYDGKNIGGGGGGVQAKLLSLLSELESRHEHYFGELRRVSASFEPALGAGATAGYTALMAQAMSRHFGNLRRTILRKLRLHRAAAAAAATRRSALLRLAQDGDEKDDEDGGDGDGDGDDDEEDVVNRVVRRTKKAAAARAEQAWRPLRGLPEDSVAVLRAWLFDHFLHPYPNDNEKLMLAVTTGLSRSQISNWFINARVRLWKPMVEEMYNDEFSDDSRDEVGGGGASSSS</sequence>
<keyword evidence="5 8" id="KW-0371">Homeobox</keyword>
<evidence type="ECO:0000256" key="4">
    <source>
        <dbReference type="ARBA" id="ARBA00023125"/>
    </source>
</evidence>
<organism evidence="11 12">
    <name type="scientific">Oryza meyeriana var. granulata</name>
    <dbReference type="NCBI Taxonomy" id="110450"/>
    <lineage>
        <taxon>Eukaryota</taxon>
        <taxon>Viridiplantae</taxon>
        <taxon>Streptophyta</taxon>
        <taxon>Embryophyta</taxon>
        <taxon>Tracheophyta</taxon>
        <taxon>Spermatophyta</taxon>
        <taxon>Magnoliopsida</taxon>
        <taxon>Liliopsida</taxon>
        <taxon>Poales</taxon>
        <taxon>Poaceae</taxon>
        <taxon>BOP clade</taxon>
        <taxon>Oryzoideae</taxon>
        <taxon>Oryzeae</taxon>
        <taxon>Oryzinae</taxon>
        <taxon>Oryza</taxon>
        <taxon>Oryza meyeriana</taxon>
    </lineage>
</organism>
<dbReference type="InterPro" id="IPR050224">
    <property type="entry name" value="TALE_homeobox"/>
</dbReference>
<name>A0A6G1DDY4_9ORYZ</name>
<dbReference type="CDD" id="cd00086">
    <property type="entry name" value="homeodomain"/>
    <property type="match status" value="1"/>
</dbReference>
<dbReference type="GO" id="GO:0003677">
    <property type="term" value="F:DNA binding"/>
    <property type="evidence" value="ECO:0007669"/>
    <property type="project" value="UniProtKB-UniRule"/>
</dbReference>
<dbReference type="PROSITE" id="PS50071">
    <property type="entry name" value="HOMEOBOX_2"/>
    <property type="match status" value="1"/>
</dbReference>
<dbReference type="InterPro" id="IPR001356">
    <property type="entry name" value="HD"/>
</dbReference>
<protein>
    <recommendedName>
        <fullName evidence="10">Homeobox domain-containing protein</fullName>
    </recommendedName>
</protein>
<dbReference type="GO" id="GO:0005634">
    <property type="term" value="C:nucleus"/>
    <property type="evidence" value="ECO:0007669"/>
    <property type="project" value="UniProtKB-SubCell"/>
</dbReference>
<keyword evidence="6" id="KW-0804">Transcription</keyword>
<evidence type="ECO:0000313" key="11">
    <source>
        <dbReference type="EMBL" id="KAF0909933.1"/>
    </source>
</evidence>
<dbReference type="GO" id="GO:0006355">
    <property type="term" value="P:regulation of DNA-templated transcription"/>
    <property type="evidence" value="ECO:0007669"/>
    <property type="project" value="InterPro"/>
</dbReference>
<keyword evidence="4 8" id="KW-0238">DNA-binding</keyword>
<comment type="similarity">
    <text evidence="2">Belongs to the TALE/BELL homeobox family.</text>
</comment>
<dbReference type="SMART" id="SM00574">
    <property type="entry name" value="POX"/>
    <property type="match status" value="1"/>
</dbReference>
<comment type="subcellular location">
    <subcellularLocation>
        <location evidence="1 8">Nucleus</location>
    </subcellularLocation>
</comment>
<feature type="DNA-binding region" description="Homeobox" evidence="8">
    <location>
        <begin position="283"/>
        <end position="345"/>
    </location>
</feature>
<dbReference type="SMART" id="SM00389">
    <property type="entry name" value="HOX"/>
    <property type="match status" value="1"/>
</dbReference>
<keyword evidence="7 8" id="KW-0539">Nucleus</keyword>
<keyword evidence="12" id="KW-1185">Reference proteome</keyword>
<evidence type="ECO:0000256" key="7">
    <source>
        <dbReference type="ARBA" id="ARBA00023242"/>
    </source>
</evidence>
<comment type="caution">
    <text evidence="11">The sequence shown here is derived from an EMBL/GenBank/DDBJ whole genome shotgun (WGS) entry which is preliminary data.</text>
</comment>
<evidence type="ECO:0000256" key="3">
    <source>
        <dbReference type="ARBA" id="ARBA00023015"/>
    </source>
</evidence>
<dbReference type="Pfam" id="PF05920">
    <property type="entry name" value="Homeobox_KN"/>
    <property type="match status" value="1"/>
</dbReference>
<evidence type="ECO:0000256" key="5">
    <source>
        <dbReference type="ARBA" id="ARBA00023155"/>
    </source>
</evidence>
<reference evidence="11 12" key="1">
    <citation type="submission" date="2019-11" db="EMBL/GenBank/DDBJ databases">
        <title>Whole genome sequence of Oryza granulata.</title>
        <authorList>
            <person name="Li W."/>
        </authorList>
    </citation>
    <scope>NUCLEOTIDE SEQUENCE [LARGE SCALE GENOMIC DNA]</scope>
    <source>
        <strain evidence="12">cv. Menghai</strain>
        <tissue evidence="11">Leaf</tissue>
    </source>
</reference>
<dbReference type="OrthoDB" id="10056939at2759"/>
<evidence type="ECO:0000256" key="8">
    <source>
        <dbReference type="PROSITE-ProRule" id="PRU00108"/>
    </source>
</evidence>
<evidence type="ECO:0000256" key="6">
    <source>
        <dbReference type="ARBA" id="ARBA00023163"/>
    </source>
</evidence>
<evidence type="ECO:0000259" key="10">
    <source>
        <dbReference type="PROSITE" id="PS50071"/>
    </source>
</evidence>